<protein>
    <recommendedName>
        <fullName evidence="10">Sulfhydryl oxidase</fullName>
        <ecNumber evidence="10">1.8.3.2</ecNumber>
    </recommendedName>
</protein>
<comment type="cofactor">
    <cofactor evidence="1 10">
        <name>FAD</name>
        <dbReference type="ChEBI" id="CHEBI:57692"/>
    </cofactor>
</comment>
<feature type="signal peptide" evidence="11">
    <location>
        <begin position="1"/>
        <end position="28"/>
    </location>
</feature>
<keyword evidence="10" id="KW-1133">Transmembrane helix</keyword>
<dbReference type="Pfam" id="PF04777">
    <property type="entry name" value="Evr1_Alr"/>
    <property type="match status" value="1"/>
</dbReference>
<keyword evidence="8" id="KW-0325">Glycoprotein</keyword>
<evidence type="ECO:0000313" key="15">
    <source>
        <dbReference type="RefSeq" id="XP_024943491.1"/>
    </source>
</evidence>
<evidence type="ECO:0000256" key="10">
    <source>
        <dbReference type="RuleBase" id="RU371123"/>
    </source>
</evidence>
<comment type="function">
    <text evidence="10">Catalyzes the oxidation of sulfhydryl groups in peptide and protein thiols to disulfides with the reduction of oxygen to hydrogen peroxide.</text>
</comment>
<dbReference type="InterPro" id="IPR036774">
    <property type="entry name" value="ERV/ALR_sulphydryl_oxid_sf"/>
</dbReference>
<dbReference type="Pfam" id="PF00085">
    <property type="entry name" value="Thioredoxin"/>
    <property type="match status" value="1"/>
</dbReference>
<dbReference type="KEGG" id="ccin:107270348"/>
<dbReference type="CDD" id="cd02992">
    <property type="entry name" value="PDI_a_QSOX"/>
    <property type="match status" value="1"/>
</dbReference>
<dbReference type="Pfam" id="PF18108">
    <property type="entry name" value="QSOX_Trx1"/>
    <property type="match status" value="1"/>
</dbReference>
<gene>
    <name evidence="15 16" type="primary">LOC107270348</name>
</gene>
<evidence type="ECO:0000313" key="16">
    <source>
        <dbReference type="RefSeq" id="XP_024943492.1"/>
    </source>
</evidence>
<dbReference type="InterPro" id="IPR041269">
    <property type="entry name" value="QSOX_Trx1"/>
</dbReference>
<evidence type="ECO:0000256" key="11">
    <source>
        <dbReference type="SAM" id="SignalP"/>
    </source>
</evidence>
<evidence type="ECO:0000313" key="14">
    <source>
        <dbReference type="Proteomes" id="UP000694920"/>
    </source>
</evidence>
<dbReference type="GeneID" id="107270348"/>
<dbReference type="SUPFAM" id="SSF69000">
    <property type="entry name" value="FAD-dependent thiol oxidase"/>
    <property type="match status" value="1"/>
</dbReference>
<dbReference type="InterPro" id="IPR040986">
    <property type="entry name" value="QSOX_FAD-bd_dom"/>
</dbReference>
<evidence type="ECO:0000259" key="13">
    <source>
        <dbReference type="PROSITE" id="PS51352"/>
    </source>
</evidence>
<dbReference type="Gene3D" id="1.20.120.310">
    <property type="entry name" value="ERV/ALR sulfhydryl oxidase domain"/>
    <property type="match status" value="1"/>
</dbReference>
<evidence type="ECO:0000256" key="6">
    <source>
        <dbReference type="ARBA" id="ARBA00023002"/>
    </source>
</evidence>
<evidence type="ECO:0000256" key="3">
    <source>
        <dbReference type="ARBA" id="ARBA00022630"/>
    </source>
</evidence>
<feature type="transmembrane region" description="Helical" evidence="10">
    <location>
        <begin position="611"/>
        <end position="630"/>
    </location>
</feature>
<sequence>MEVFLSCKCFLNWTLLCVIAAHQVSTAAIEPKDTYQSLTDSQGFYNKDDHVFVLNAANFKSNIYGSKSSWLVEFYNSWCGFCRRFAPTWKELAQDILAWKDIVVVAAIDCADDDNNPICREYEVMHYPMLKFFSVNARLGSFGIEIDKGKDMEKLRQNVIDQLEKEQQEGRGLTWPNITPYRGMETSQLWKSVRQSVQYSFLIFETADSFLGTEVILDMHRVNKIHIRSVTSDNEPLCILHKIIKFPTLLVLSRNNTSKIINVRTPTREGFRHAIKEYMLSQGISIELQKTPERSMESPGLQTLDVHKKLDEVDIKHPIKVYGDVLFQLDLETVLRYSLNHEITLTKLIEGEKMQALKSYVNVLAKYFPLRRSGVVFLDVIRDILVEKESLLGKEFIQIIRSTEEEMFPVYSGPQEWIACKGSTNNYRGYPCGLWIMFHMLSVNSAIQNKGNAQHDPTEVLRAMHGYIKNFFGCADCSEHFQEMAARNKIFDVKTANESILWLWKSHNEVNNRLAGDETEDPYHKKIQYPSQEYCSSCRHANGSWNENEVLSYLNKKYSYSGINYYGSDGKSDELPKEKIEIRQERLAQEKYVPQRKLGWDFTIFDISICVVLYVVSAAILVLVCIKFAVKRTYRKKVYVYNHLGKV</sequence>
<dbReference type="GO" id="GO:0000139">
    <property type="term" value="C:Golgi membrane"/>
    <property type="evidence" value="ECO:0007669"/>
    <property type="project" value="TreeGrafter"/>
</dbReference>
<dbReference type="Proteomes" id="UP000694920">
    <property type="component" value="Unplaced"/>
</dbReference>
<dbReference type="GO" id="GO:0006457">
    <property type="term" value="P:protein folding"/>
    <property type="evidence" value="ECO:0007669"/>
    <property type="project" value="TreeGrafter"/>
</dbReference>
<keyword evidence="6 10" id="KW-0560">Oxidoreductase</keyword>
<keyword evidence="10" id="KW-0472">Membrane</keyword>
<dbReference type="PANTHER" id="PTHR22897:SF8">
    <property type="entry name" value="SULFHYDRYL OXIDASE"/>
    <property type="match status" value="1"/>
</dbReference>
<dbReference type="InterPro" id="IPR042568">
    <property type="entry name" value="QSOX_FAD-bd_sf"/>
</dbReference>
<dbReference type="RefSeq" id="XP_024943492.1">
    <property type="nucleotide sequence ID" value="XM_025087724.1"/>
</dbReference>
<evidence type="ECO:0000256" key="4">
    <source>
        <dbReference type="ARBA" id="ARBA00022729"/>
    </source>
</evidence>
<dbReference type="EC" id="1.8.3.2" evidence="10"/>
<reference evidence="15 16" key="1">
    <citation type="submission" date="2025-04" db="UniProtKB">
        <authorList>
            <consortium name="RefSeq"/>
        </authorList>
    </citation>
    <scope>IDENTIFICATION</scope>
</reference>
<dbReference type="InterPro" id="IPR017905">
    <property type="entry name" value="ERV/ALR_sulphydryl_oxidase"/>
</dbReference>
<keyword evidence="10" id="KW-0812">Transmembrane</keyword>
<evidence type="ECO:0000256" key="1">
    <source>
        <dbReference type="ARBA" id="ARBA00001974"/>
    </source>
</evidence>
<dbReference type="PANTHER" id="PTHR22897">
    <property type="entry name" value="QUIESCIN Q6-RELATED SULFHYDRYL OXIDASE"/>
    <property type="match status" value="1"/>
</dbReference>
<dbReference type="Pfam" id="PF18371">
    <property type="entry name" value="FAD_SOX"/>
    <property type="match status" value="1"/>
</dbReference>
<organism evidence="14 16">
    <name type="scientific">Cephus cinctus</name>
    <name type="common">Wheat stem sawfly</name>
    <dbReference type="NCBI Taxonomy" id="211228"/>
    <lineage>
        <taxon>Eukaryota</taxon>
        <taxon>Metazoa</taxon>
        <taxon>Ecdysozoa</taxon>
        <taxon>Arthropoda</taxon>
        <taxon>Hexapoda</taxon>
        <taxon>Insecta</taxon>
        <taxon>Pterygota</taxon>
        <taxon>Neoptera</taxon>
        <taxon>Endopterygota</taxon>
        <taxon>Hymenoptera</taxon>
        <taxon>Cephoidea</taxon>
        <taxon>Cephidae</taxon>
        <taxon>Cephus</taxon>
    </lineage>
</organism>
<dbReference type="PROSITE" id="PS51352">
    <property type="entry name" value="THIOREDOXIN_2"/>
    <property type="match status" value="1"/>
</dbReference>
<dbReference type="RefSeq" id="XP_024943491.1">
    <property type="nucleotide sequence ID" value="XM_025087723.1"/>
</dbReference>
<dbReference type="GO" id="GO:0003756">
    <property type="term" value="F:protein disulfide isomerase activity"/>
    <property type="evidence" value="ECO:0007669"/>
    <property type="project" value="TreeGrafter"/>
</dbReference>
<dbReference type="FunFam" id="3.40.30.10:FF:000073">
    <property type="entry name" value="Sulfhydryl oxidase"/>
    <property type="match status" value="1"/>
</dbReference>
<keyword evidence="4 11" id="KW-0732">Signal</keyword>
<evidence type="ECO:0000256" key="9">
    <source>
        <dbReference type="ARBA" id="ARBA00048864"/>
    </source>
</evidence>
<evidence type="ECO:0000256" key="2">
    <source>
        <dbReference type="ARBA" id="ARBA00006041"/>
    </source>
</evidence>
<comment type="catalytic activity">
    <reaction evidence="9 10">
        <text>2 R'C(R)SH + O2 = R'C(R)S-S(R)CR' + H2O2</text>
        <dbReference type="Rhea" id="RHEA:17357"/>
        <dbReference type="ChEBI" id="CHEBI:15379"/>
        <dbReference type="ChEBI" id="CHEBI:16240"/>
        <dbReference type="ChEBI" id="CHEBI:16520"/>
        <dbReference type="ChEBI" id="CHEBI:17412"/>
        <dbReference type="EC" id="1.8.3.2"/>
    </reaction>
</comment>
<name>A0AAJ7W4C8_CEPCN</name>
<dbReference type="GO" id="GO:0016971">
    <property type="term" value="F:flavin-dependent sulfhydryl oxidase activity"/>
    <property type="evidence" value="ECO:0007669"/>
    <property type="project" value="InterPro"/>
</dbReference>
<dbReference type="Gene3D" id="1.20.120.1960">
    <property type="entry name" value="QSOX sulfhydryl oxidase domain"/>
    <property type="match status" value="1"/>
</dbReference>
<keyword evidence="7" id="KW-1015">Disulfide bond</keyword>
<evidence type="ECO:0000256" key="7">
    <source>
        <dbReference type="ARBA" id="ARBA00023157"/>
    </source>
</evidence>
<dbReference type="SUPFAM" id="SSF52833">
    <property type="entry name" value="Thioredoxin-like"/>
    <property type="match status" value="1"/>
</dbReference>
<feature type="domain" description="Thioredoxin" evidence="13">
    <location>
        <begin position="27"/>
        <end position="165"/>
    </location>
</feature>
<dbReference type="PROSITE" id="PS51324">
    <property type="entry name" value="ERV_ALR"/>
    <property type="match status" value="1"/>
</dbReference>
<feature type="domain" description="ERV/ALR sulfhydryl oxidase" evidence="12">
    <location>
        <begin position="423"/>
        <end position="529"/>
    </location>
</feature>
<feature type="chain" id="PRO_5044709573" description="Sulfhydryl oxidase" evidence="11">
    <location>
        <begin position="29"/>
        <end position="647"/>
    </location>
</feature>
<evidence type="ECO:0000259" key="12">
    <source>
        <dbReference type="PROSITE" id="PS51324"/>
    </source>
</evidence>
<dbReference type="GO" id="GO:0005615">
    <property type="term" value="C:extracellular space"/>
    <property type="evidence" value="ECO:0007669"/>
    <property type="project" value="TreeGrafter"/>
</dbReference>
<keyword evidence="14" id="KW-1185">Reference proteome</keyword>
<dbReference type="Gene3D" id="3.40.30.10">
    <property type="entry name" value="Glutaredoxin"/>
    <property type="match status" value="2"/>
</dbReference>
<evidence type="ECO:0000256" key="8">
    <source>
        <dbReference type="ARBA" id="ARBA00023180"/>
    </source>
</evidence>
<dbReference type="InterPro" id="IPR036249">
    <property type="entry name" value="Thioredoxin-like_sf"/>
</dbReference>
<dbReference type="FunFam" id="1.20.120.310:FF:000001">
    <property type="entry name" value="Sulfhydryl oxidase"/>
    <property type="match status" value="1"/>
</dbReference>
<dbReference type="InterPro" id="IPR013766">
    <property type="entry name" value="Thioredoxin_domain"/>
</dbReference>
<keyword evidence="5 10" id="KW-0274">FAD</keyword>
<dbReference type="AlphaFoldDB" id="A0AAJ7W4C8"/>
<keyword evidence="3 10" id="KW-0285">Flavoprotein</keyword>
<dbReference type="InterPro" id="IPR039798">
    <property type="entry name" value="Sulfhydryl_oxidase"/>
</dbReference>
<evidence type="ECO:0000256" key="5">
    <source>
        <dbReference type="ARBA" id="ARBA00022827"/>
    </source>
</evidence>
<proteinExistence type="inferred from homology"/>
<accession>A0AAJ7W4C8</accession>
<comment type="similarity">
    <text evidence="2 10">Belongs to the quiescin-sulfhydryl oxidase (QSOX) family.</text>
</comment>